<dbReference type="GO" id="GO:0046872">
    <property type="term" value="F:metal ion binding"/>
    <property type="evidence" value="ECO:0007669"/>
    <property type="project" value="UniProtKB-KW"/>
</dbReference>
<comment type="similarity">
    <text evidence="4 26">Belongs to the two pore domain potassium channel (TC 1.A.1.8) family.</text>
</comment>
<dbReference type="PANTHER" id="PTHR11003:SF104">
    <property type="entry name" value="POTASSIUM CHANNEL SUBFAMILY K MEMBER 16"/>
    <property type="match status" value="1"/>
</dbReference>
<dbReference type="InterPro" id="IPR003092">
    <property type="entry name" value="2pore_dom_K_chnl_TASK"/>
</dbReference>
<evidence type="ECO:0000256" key="14">
    <source>
        <dbReference type="ARBA" id="ARBA00022989"/>
    </source>
</evidence>
<dbReference type="Gene3D" id="1.10.287.70">
    <property type="match status" value="2"/>
</dbReference>
<dbReference type="GO" id="GO:0022841">
    <property type="term" value="F:potassium ion leak channel activity"/>
    <property type="evidence" value="ECO:0007669"/>
    <property type="project" value="TreeGrafter"/>
</dbReference>
<keyword evidence="5 26" id="KW-0813">Transport</keyword>
<organism evidence="30 31">
    <name type="scientific">Diceros bicornis minor</name>
    <name type="common">South-central black rhinoceros</name>
    <dbReference type="NCBI Taxonomy" id="77932"/>
    <lineage>
        <taxon>Eukaryota</taxon>
        <taxon>Metazoa</taxon>
        <taxon>Chordata</taxon>
        <taxon>Craniata</taxon>
        <taxon>Vertebrata</taxon>
        <taxon>Euteleostomi</taxon>
        <taxon>Mammalia</taxon>
        <taxon>Eutheria</taxon>
        <taxon>Laurasiatheria</taxon>
        <taxon>Perissodactyla</taxon>
        <taxon>Rhinocerotidae</taxon>
        <taxon>Diceros</taxon>
    </lineage>
</organism>
<keyword evidence="9" id="KW-0479">Metal-binding</keyword>
<feature type="non-terminal residue" evidence="30">
    <location>
        <position position="1"/>
    </location>
</feature>
<evidence type="ECO:0000256" key="1">
    <source>
        <dbReference type="ARBA" id="ARBA00004448"/>
    </source>
</evidence>
<dbReference type="PRINTS" id="PR01095">
    <property type="entry name" value="TASKCHANNEL"/>
</dbReference>
<comment type="caution">
    <text evidence="30">The sequence shown here is derived from an EMBL/GenBank/DDBJ whole genome shotgun (WGS) entry which is preliminary data.</text>
</comment>
<evidence type="ECO:0000256" key="5">
    <source>
        <dbReference type="ARBA" id="ARBA00022448"/>
    </source>
</evidence>
<evidence type="ECO:0000313" key="30">
    <source>
        <dbReference type="EMBL" id="KAF5929685.1"/>
    </source>
</evidence>
<reference evidence="30 31" key="1">
    <citation type="journal article" date="2020" name="Mol. Biol. Evol.">
        <title>Interspecific Gene Flow and the Evolution of Specialization in Black and White Rhinoceros.</title>
        <authorList>
            <person name="Moodley Y."/>
            <person name="Westbury M.V."/>
            <person name="Russo I.M."/>
            <person name="Gopalakrishnan S."/>
            <person name="Rakotoarivelo A."/>
            <person name="Olsen R.A."/>
            <person name="Prost S."/>
            <person name="Tunstall T."/>
            <person name="Ryder O.A."/>
            <person name="Dalen L."/>
            <person name="Bruford M.W."/>
        </authorList>
    </citation>
    <scope>NUCLEOTIDE SEQUENCE [LARGE SCALE GENOMIC DNA]</scope>
    <source>
        <strain evidence="30">SBR-YM</strain>
        <tissue evidence="30">Skin</tissue>
    </source>
</reference>
<feature type="transmembrane region" description="Helical" evidence="28">
    <location>
        <begin position="531"/>
        <end position="551"/>
    </location>
</feature>
<evidence type="ECO:0000256" key="3">
    <source>
        <dbReference type="ARBA" id="ARBA00004651"/>
    </source>
</evidence>
<comment type="catalytic activity">
    <reaction evidence="20">
        <text>K(+)(in) = K(+)(out)</text>
        <dbReference type="Rhea" id="RHEA:29463"/>
        <dbReference type="ChEBI" id="CHEBI:29103"/>
    </reaction>
</comment>
<keyword evidence="17 28" id="KW-0472">Membrane</keyword>
<dbReference type="GO" id="GO:0005743">
    <property type="term" value="C:mitochondrial inner membrane"/>
    <property type="evidence" value="ECO:0007669"/>
    <property type="project" value="UniProtKB-SubCell"/>
</dbReference>
<keyword evidence="19 26" id="KW-0407">Ion channel</keyword>
<comment type="subunit">
    <text evidence="23">Homodimer; disulfide-linked. Heterodimer with KCNK17 and KCNK5.</text>
</comment>
<evidence type="ECO:0000256" key="23">
    <source>
        <dbReference type="ARBA" id="ARBA00065989"/>
    </source>
</evidence>
<keyword evidence="7" id="KW-0633">Potassium transport</keyword>
<feature type="transmembrane region" description="Helical" evidence="28">
    <location>
        <begin position="506"/>
        <end position="525"/>
    </location>
</feature>
<comment type="catalytic activity">
    <reaction evidence="21">
        <text>Rb(+)(in) = Rb(+)(out)</text>
        <dbReference type="Rhea" id="RHEA:78547"/>
        <dbReference type="ChEBI" id="CHEBI:49847"/>
    </reaction>
</comment>
<keyword evidence="11" id="KW-0256">Endoplasmic reticulum</keyword>
<proteinExistence type="inferred from homology"/>
<feature type="transmembrane region" description="Helical" evidence="28">
    <location>
        <begin position="93"/>
        <end position="114"/>
    </location>
</feature>
<evidence type="ECO:0000256" key="16">
    <source>
        <dbReference type="ARBA" id="ARBA00023128"/>
    </source>
</evidence>
<gene>
    <name evidence="30" type="ORF">HPG69_002408</name>
</gene>
<dbReference type="Pfam" id="PF07885">
    <property type="entry name" value="Ion_trans_2"/>
    <property type="match status" value="3"/>
</dbReference>
<evidence type="ECO:0000256" key="18">
    <source>
        <dbReference type="ARBA" id="ARBA00023157"/>
    </source>
</evidence>
<keyword evidence="10" id="KW-0999">Mitochondrion inner membrane</keyword>
<keyword evidence="15 26" id="KW-0406">Ion transport</keyword>
<feature type="region of interest" description="Disordered" evidence="27">
    <location>
        <begin position="692"/>
        <end position="737"/>
    </location>
</feature>
<evidence type="ECO:0000256" key="12">
    <source>
        <dbReference type="ARBA" id="ARBA00022826"/>
    </source>
</evidence>
<evidence type="ECO:0000256" key="20">
    <source>
        <dbReference type="ARBA" id="ARBA00034430"/>
    </source>
</evidence>
<keyword evidence="16" id="KW-0496">Mitochondrion</keyword>
<keyword evidence="12" id="KW-0631">Potassium channel</keyword>
<feature type="domain" description="Potassium channel" evidence="29">
    <location>
        <begin position="180"/>
        <end position="251"/>
    </location>
</feature>
<evidence type="ECO:0000256" key="10">
    <source>
        <dbReference type="ARBA" id="ARBA00022792"/>
    </source>
</evidence>
<dbReference type="EMBL" id="JACDTQ010000017">
    <property type="protein sequence ID" value="KAF5929685.1"/>
    <property type="molecule type" value="Genomic_DNA"/>
</dbReference>
<keyword evidence="13" id="KW-0630">Potassium</keyword>
<evidence type="ECO:0000256" key="6">
    <source>
        <dbReference type="ARBA" id="ARBA00022475"/>
    </source>
</evidence>
<evidence type="ECO:0000256" key="11">
    <source>
        <dbReference type="ARBA" id="ARBA00022824"/>
    </source>
</evidence>
<evidence type="ECO:0000256" key="4">
    <source>
        <dbReference type="ARBA" id="ARBA00006666"/>
    </source>
</evidence>
<dbReference type="GO" id="GO:0005886">
    <property type="term" value="C:plasma membrane"/>
    <property type="evidence" value="ECO:0007669"/>
    <property type="project" value="UniProtKB-SubCell"/>
</dbReference>
<comment type="catalytic activity">
    <reaction evidence="22">
        <text>Cs(+)(in) = Cs(+)(out)</text>
        <dbReference type="Rhea" id="RHEA:78555"/>
        <dbReference type="ChEBI" id="CHEBI:49547"/>
    </reaction>
</comment>
<keyword evidence="14 28" id="KW-1133">Transmembrane helix</keyword>
<dbReference type="GO" id="GO:0032469">
    <property type="term" value="P:endoplasmic reticulum calcium ion homeostasis"/>
    <property type="evidence" value="ECO:0007669"/>
    <property type="project" value="UniProtKB-ARBA"/>
</dbReference>
<evidence type="ECO:0000256" key="9">
    <source>
        <dbReference type="ARBA" id="ARBA00022723"/>
    </source>
</evidence>
<feature type="transmembrane region" description="Helical" evidence="28">
    <location>
        <begin position="202"/>
        <end position="220"/>
    </location>
</feature>
<evidence type="ECO:0000256" key="24">
    <source>
        <dbReference type="ARBA" id="ARBA00077792"/>
    </source>
</evidence>
<dbReference type="GO" id="GO:0030322">
    <property type="term" value="P:stabilization of membrane potential"/>
    <property type="evidence" value="ECO:0007669"/>
    <property type="project" value="TreeGrafter"/>
</dbReference>
<feature type="compositionally biased region" description="Basic and acidic residues" evidence="27">
    <location>
        <begin position="300"/>
        <end position="309"/>
    </location>
</feature>
<evidence type="ECO:0000256" key="28">
    <source>
        <dbReference type="SAM" id="Phobius"/>
    </source>
</evidence>
<feature type="compositionally biased region" description="Basic and acidic residues" evidence="27">
    <location>
        <begin position="694"/>
        <end position="705"/>
    </location>
</feature>
<comment type="subcellular location">
    <subcellularLocation>
        <location evidence="3">Cell membrane</location>
        <topology evidence="3">Multi-pass membrane protein</topology>
    </subcellularLocation>
    <subcellularLocation>
        <location evidence="2">Endoplasmic reticulum membrane</location>
        <topology evidence="2">Multi-pass membrane protein</topology>
    </subcellularLocation>
    <subcellularLocation>
        <location evidence="1">Mitochondrion inner membrane</location>
        <topology evidence="1">Multi-pass membrane protein</topology>
    </subcellularLocation>
</comment>
<feature type="transmembrane region" description="Helical" evidence="28">
    <location>
        <begin position="126"/>
        <end position="144"/>
    </location>
</feature>
<keyword evidence="6" id="KW-1003">Cell membrane</keyword>
<keyword evidence="31" id="KW-1185">Reference proteome</keyword>
<feature type="transmembrane region" description="Helical" evidence="28">
    <location>
        <begin position="12"/>
        <end position="35"/>
    </location>
</feature>
<dbReference type="PANTHER" id="PTHR11003">
    <property type="entry name" value="POTASSIUM CHANNEL, SUBFAMILY K"/>
    <property type="match status" value="1"/>
</dbReference>
<evidence type="ECO:0000256" key="19">
    <source>
        <dbReference type="ARBA" id="ARBA00023303"/>
    </source>
</evidence>
<name>A0A7J7FNQ6_DICBM</name>
<feature type="transmembrane region" description="Helical" evidence="28">
    <location>
        <begin position="165"/>
        <end position="190"/>
    </location>
</feature>
<dbReference type="SUPFAM" id="SSF81324">
    <property type="entry name" value="Voltage-gated potassium channels"/>
    <property type="match status" value="3"/>
</dbReference>
<dbReference type="AlphaFoldDB" id="A0A7J7FNQ6"/>
<evidence type="ECO:0000256" key="15">
    <source>
        <dbReference type="ARBA" id="ARBA00023065"/>
    </source>
</evidence>
<evidence type="ECO:0000256" key="7">
    <source>
        <dbReference type="ARBA" id="ARBA00022538"/>
    </source>
</evidence>
<evidence type="ECO:0000256" key="26">
    <source>
        <dbReference type="RuleBase" id="RU003857"/>
    </source>
</evidence>
<dbReference type="PRINTS" id="PR01333">
    <property type="entry name" value="2POREKCHANEL"/>
</dbReference>
<feature type="transmembrane region" description="Helical" evidence="28">
    <location>
        <begin position="415"/>
        <end position="435"/>
    </location>
</feature>
<keyword evidence="18" id="KW-1015">Disulfide bond</keyword>
<dbReference type="GO" id="GO:0051279">
    <property type="term" value="P:regulation of release of sequestered calcium ion into cytosol"/>
    <property type="evidence" value="ECO:0007669"/>
    <property type="project" value="UniProtKB-ARBA"/>
</dbReference>
<dbReference type="FunFam" id="1.10.287.70:FF:000098">
    <property type="entry name" value="Potassium two pore domain channel subfamily K member 16"/>
    <property type="match status" value="1"/>
</dbReference>
<dbReference type="GO" id="GO:0005789">
    <property type="term" value="C:endoplasmic reticulum membrane"/>
    <property type="evidence" value="ECO:0007669"/>
    <property type="project" value="UniProtKB-SubCell"/>
</dbReference>
<evidence type="ECO:0000256" key="25">
    <source>
        <dbReference type="ARBA" id="ARBA00083794"/>
    </source>
</evidence>
<feature type="region of interest" description="Disordered" evidence="27">
    <location>
        <begin position="284"/>
        <end position="382"/>
    </location>
</feature>
<evidence type="ECO:0000256" key="27">
    <source>
        <dbReference type="SAM" id="MobiDB-lite"/>
    </source>
</evidence>
<dbReference type="GO" id="GO:0015271">
    <property type="term" value="F:outward rectifier potassium channel activity"/>
    <property type="evidence" value="ECO:0007669"/>
    <property type="project" value="TreeGrafter"/>
</dbReference>
<protein>
    <recommendedName>
        <fullName evidence="25">2P domain potassium channel Talk-1</fullName>
    </recommendedName>
    <alternativeName>
        <fullName evidence="24">TWIK-related alkaline pH-activated K(+) channel 1</fullName>
    </alternativeName>
</protein>
<dbReference type="Proteomes" id="UP000551758">
    <property type="component" value="Unassembled WGS sequence"/>
</dbReference>
<feature type="transmembrane region" description="Helical" evidence="28">
    <location>
        <begin position="232"/>
        <end position="258"/>
    </location>
</feature>
<feature type="domain" description="Potassium channel" evidence="29">
    <location>
        <begin position="496"/>
        <end position="553"/>
    </location>
</feature>
<sequence>MPHARLCSFLGGGLLPLLLAYVCYLLLGATIFQALEKQAEAQSRGQFQFEKLRFLENYTCLDQRALEEFVQVIMEAWVKGVNPKGNSTNPSNWDFGSSFFFAGTVVTTIGYGNLAPSTEEGQTFCVFYALVGIPLNAVFLNHLGKGLRARLSALEGWEDQSRRSQILQILGLALFVILGTVLILIFPPIVFSHVEGWSISEGFYFAFITLSTIGFGDYVVGTDPSKHYISVYRSLAAIWILLGLAWLAVVLPLGPLLLHRCFQLWLPSRSLSLKERGAPEAEGLPRLQKLPPFQTPPGKTEPEEPRRLLGNEPHGGSAPLGNALCSPGLSPDGLQHLWPEGEDRCRPHAPSAEKTGHRQALAREGTSRARSPSFPPQSWSMAPGSGLPACLELCRPRAPTASEGRARGCAVPGTGLLLFAYLAYLALGTGVFWVLESPAAHDSCKRFQREKWALLRNFTCLDGQALDLLIRVRGERGRPGRGGTGQAYRSGDIVLSNTTSMGRWELTGSFFFSVSTISTIGYGNLSLQTMAARLLCIIFALVGIPLTLVVLNHVPGVSHAAGGAPLRPQAGGRLAGELDAVCTAGPGQGPVAGGLQRPALRPPGFPAAAPAALLPRGGLELRGGLLLRLRHPQHRGLRRLRDRRGPLPQVPAVVQEHGVPLDPLWDGLAGLDHQTPPLPTGDPEGIVLLPPPELRGELPARKPEAGPRGGGKAPLPTARLLSGGTYGNHAASGTLYS</sequence>
<accession>A0A7J7FNQ6</accession>
<feature type="domain" description="Potassium channel" evidence="29">
    <location>
        <begin position="87"/>
        <end position="145"/>
    </location>
</feature>
<dbReference type="InterPro" id="IPR003280">
    <property type="entry name" value="2pore_dom_K_chnl"/>
</dbReference>
<dbReference type="InterPro" id="IPR013099">
    <property type="entry name" value="K_chnl_dom"/>
</dbReference>
<evidence type="ECO:0000256" key="13">
    <source>
        <dbReference type="ARBA" id="ARBA00022958"/>
    </source>
</evidence>
<evidence type="ECO:0000259" key="29">
    <source>
        <dbReference type="Pfam" id="PF07885"/>
    </source>
</evidence>
<evidence type="ECO:0000256" key="22">
    <source>
        <dbReference type="ARBA" id="ARBA00044691"/>
    </source>
</evidence>
<evidence type="ECO:0000256" key="8">
    <source>
        <dbReference type="ARBA" id="ARBA00022692"/>
    </source>
</evidence>
<evidence type="ECO:0000256" key="21">
    <source>
        <dbReference type="ARBA" id="ARBA00044657"/>
    </source>
</evidence>
<evidence type="ECO:0000313" key="31">
    <source>
        <dbReference type="Proteomes" id="UP000551758"/>
    </source>
</evidence>
<evidence type="ECO:0000256" key="2">
    <source>
        <dbReference type="ARBA" id="ARBA00004477"/>
    </source>
</evidence>
<keyword evidence="8 26" id="KW-0812">Transmembrane</keyword>
<evidence type="ECO:0000256" key="17">
    <source>
        <dbReference type="ARBA" id="ARBA00023136"/>
    </source>
</evidence>